<evidence type="ECO:0000259" key="1">
    <source>
        <dbReference type="Pfam" id="PF05685"/>
    </source>
</evidence>
<protein>
    <recommendedName>
        <fullName evidence="1">Putative restriction endonuclease domain-containing protein</fullName>
    </recommendedName>
</protein>
<comment type="caution">
    <text evidence="2">The sequence shown here is derived from an EMBL/GenBank/DDBJ whole genome shotgun (WGS) entry which is preliminary data.</text>
</comment>
<dbReference type="RefSeq" id="WP_137667740.1">
    <property type="nucleotide sequence ID" value="NZ_BJCE01000086.1"/>
</dbReference>
<dbReference type="Gene3D" id="3.90.1570.10">
    <property type="entry name" value="tt1808, chain A"/>
    <property type="match status" value="1"/>
</dbReference>
<feature type="domain" description="Putative restriction endonuclease" evidence="1">
    <location>
        <begin position="26"/>
        <end position="184"/>
    </location>
</feature>
<gene>
    <name evidence="2" type="ORF">SR1949_27240</name>
</gene>
<dbReference type="EMBL" id="BJCE01000086">
    <property type="protein sequence ID" value="GCL37613.1"/>
    <property type="molecule type" value="Genomic_DNA"/>
</dbReference>
<name>A0A480A1K5_9CYAN</name>
<dbReference type="PANTHER" id="PTHR47152:SF1">
    <property type="entry name" value="SLL1186 PROTEIN"/>
    <property type="match status" value="1"/>
</dbReference>
<sequence>MIATTTPAETRTLVENISWQTFKTMLAEMGCNRNTKFAYDHGNIEIMTPQMPHENSNRNIEGFVIILCEELGLEIKRAGSLTLTRDDIQRGAEPDSSYYIQNEYLVRSKDKIDLAIDPPPDLVLEVEYSRPQIDKLKLYAALGIPEFWRYNGSKLRIYTLTNGEYLEVEISPTFTPITIKEIPGFLAETSNIGEIATTRIFRNWVKEQLWKK</sequence>
<keyword evidence="3" id="KW-1185">Reference proteome</keyword>
<dbReference type="Proteomes" id="UP000300142">
    <property type="component" value="Unassembled WGS sequence"/>
</dbReference>
<evidence type="ECO:0000313" key="2">
    <source>
        <dbReference type="EMBL" id="GCL37613.1"/>
    </source>
</evidence>
<dbReference type="Pfam" id="PF05685">
    <property type="entry name" value="Uma2"/>
    <property type="match status" value="1"/>
</dbReference>
<dbReference type="CDD" id="cd06260">
    <property type="entry name" value="DUF820-like"/>
    <property type="match status" value="1"/>
</dbReference>
<evidence type="ECO:0000313" key="3">
    <source>
        <dbReference type="Proteomes" id="UP000300142"/>
    </source>
</evidence>
<dbReference type="InterPro" id="IPR008538">
    <property type="entry name" value="Uma2"/>
</dbReference>
<organism evidence="2 3">
    <name type="scientific">Sphaerospermopsis reniformis</name>
    <dbReference type="NCBI Taxonomy" id="531300"/>
    <lineage>
        <taxon>Bacteria</taxon>
        <taxon>Bacillati</taxon>
        <taxon>Cyanobacteriota</taxon>
        <taxon>Cyanophyceae</taxon>
        <taxon>Nostocales</taxon>
        <taxon>Aphanizomenonaceae</taxon>
        <taxon>Sphaerospermopsis</taxon>
    </lineage>
</organism>
<dbReference type="InterPro" id="IPR011335">
    <property type="entry name" value="Restrct_endonuc-II-like"/>
</dbReference>
<dbReference type="AlphaFoldDB" id="A0A480A1K5"/>
<reference evidence="3" key="1">
    <citation type="submission" date="2019-02" db="EMBL/GenBank/DDBJ databases">
        <title>Draft genome sequence of Sphaerospermopsis reniformis NIES-1949.</title>
        <authorList>
            <person name="Yamaguchi H."/>
            <person name="Suzuki S."/>
            <person name="Kawachi M."/>
        </authorList>
    </citation>
    <scope>NUCLEOTIDE SEQUENCE [LARGE SCALE GENOMIC DNA]</scope>
    <source>
        <strain evidence="3">NIES-1949</strain>
    </source>
</reference>
<accession>A0A480A1K5</accession>
<dbReference type="InterPro" id="IPR012296">
    <property type="entry name" value="Nuclease_put_TT1808"/>
</dbReference>
<dbReference type="SUPFAM" id="SSF52980">
    <property type="entry name" value="Restriction endonuclease-like"/>
    <property type="match status" value="1"/>
</dbReference>
<dbReference type="PANTHER" id="PTHR47152">
    <property type="entry name" value="SLR2084 PROTEIN-RELATED"/>
    <property type="match status" value="1"/>
</dbReference>
<proteinExistence type="predicted"/>